<dbReference type="HOGENOM" id="CLU_1465985_0_0_9"/>
<dbReference type="STRING" id="768706.Desor_2237"/>
<accession>G7WB58</accession>
<dbReference type="RefSeq" id="WP_014184651.1">
    <property type="nucleotide sequence ID" value="NC_016584.1"/>
</dbReference>
<reference evidence="3" key="1">
    <citation type="submission" date="2011-11" db="EMBL/GenBank/DDBJ databases">
        <title>Complete sequence of Desulfosporosinus orientis DSM 765.</title>
        <authorList>
            <person name="Lucas S."/>
            <person name="Han J."/>
            <person name="Lapidus A."/>
            <person name="Cheng J.-F."/>
            <person name="Goodwin L."/>
            <person name="Pitluck S."/>
            <person name="Peters L."/>
            <person name="Ovchinnikova G."/>
            <person name="Teshima H."/>
            <person name="Detter J.C."/>
            <person name="Han C."/>
            <person name="Tapia R."/>
            <person name="Land M."/>
            <person name="Hauser L."/>
            <person name="Kyrpides N."/>
            <person name="Ivanova N."/>
            <person name="Pagani I."/>
            <person name="Pester M."/>
            <person name="Spring S."/>
            <person name="Ollivier B."/>
            <person name="Rattei T."/>
            <person name="Klenk H.-P."/>
            <person name="Wagner M."/>
            <person name="Loy A."/>
            <person name="Woyke T."/>
        </authorList>
    </citation>
    <scope>NUCLEOTIDE SEQUENCE [LARGE SCALE GENOMIC DNA]</scope>
    <source>
        <strain evidence="3">ATCC 19365 / DSM 765 / NCIMB 8382 / VKM B-1628</strain>
    </source>
</reference>
<evidence type="ECO:0008006" key="4">
    <source>
        <dbReference type="Google" id="ProtNLM"/>
    </source>
</evidence>
<dbReference type="Proteomes" id="UP000006346">
    <property type="component" value="Chromosome"/>
</dbReference>
<feature type="chain" id="PRO_5003505103" description="DUF4825 domain-containing protein" evidence="1">
    <location>
        <begin position="27"/>
        <end position="184"/>
    </location>
</feature>
<keyword evidence="1" id="KW-0732">Signal</keyword>
<dbReference type="PROSITE" id="PS51257">
    <property type="entry name" value="PROKAR_LIPOPROTEIN"/>
    <property type="match status" value="1"/>
</dbReference>
<evidence type="ECO:0000256" key="1">
    <source>
        <dbReference type="SAM" id="SignalP"/>
    </source>
</evidence>
<evidence type="ECO:0000313" key="3">
    <source>
        <dbReference type="Proteomes" id="UP000006346"/>
    </source>
</evidence>
<dbReference type="PATRIC" id="fig|768706.3.peg.2252"/>
<name>G7WB58_DESOD</name>
<dbReference type="EMBL" id="CP003108">
    <property type="protein sequence ID" value="AET67839.1"/>
    <property type="molecule type" value="Genomic_DNA"/>
</dbReference>
<reference evidence="2 3" key="2">
    <citation type="journal article" date="2012" name="J. Bacteriol.">
        <title>Complete genome sequences of Desulfosporosinus orientis DSM765T, Desulfosporosinus youngiae DSM17734T, Desulfosporosinus meridiei DSM13257T, and Desulfosporosinus acidiphilus DSM22704T.</title>
        <authorList>
            <person name="Pester M."/>
            <person name="Brambilla E."/>
            <person name="Alazard D."/>
            <person name="Rattei T."/>
            <person name="Weinmaier T."/>
            <person name="Han J."/>
            <person name="Lucas S."/>
            <person name="Lapidus A."/>
            <person name="Cheng J.F."/>
            <person name="Goodwin L."/>
            <person name="Pitluck S."/>
            <person name="Peters L."/>
            <person name="Ovchinnikova G."/>
            <person name="Teshima H."/>
            <person name="Detter J.C."/>
            <person name="Han C.S."/>
            <person name="Tapia R."/>
            <person name="Land M.L."/>
            <person name="Hauser L."/>
            <person name="Kyrpides N.C."/>
            <person name="Ivanova N.N."/>
            <person name="Pagani I."/>
            <person name="Huntmann M."/>
            <person name="Wei C.L."/>
            <person name="Davenport K.W."/>
            <person name="Daligault H."/>
            <person name="Chain P.S."/>
            <person name="Chen A."/>
            <person name="Mavromatis K."/>
            <person name="Markowitz V."/>
            <person name="Szeto E."/>
            <person name="Mikhailova N."/>
            <person name="Pati A."/>
            <person name="Wagner M."/>
            <person name="Woyke T."/>
            <person name="Ollivier B."/>
            <person name="Klenk H.P."/>
            <person name="Spring S."/>
            <person name="Loy A."/>
        </authorList>
    </citation>
    <scope>NUCLEOTIDE SEQUENCE [LARGE SCALE GENOMIC DNA]</scope>
    <source>
        <strain evidence="3">ATCC 19365 / DSM 765 / NCIMB 8382 / VKM B-1628</strain>
    </source>
</reference>
<dbReference type="OrthoDB" id="2112616at2"/>
<evidence type="ECO:0000313" key="2">
    <source>
        <dbReference type="EMBL" id="AET67839.1"/>
    </source>
</evidence>
<gene>
    <name evidence="2" type="ordered locus">Desor_2237</name>
</gene>
<keyword evidence="3" id="KW-1185">Reference proteome</keyword>
<dbReference type="AlphaFoldDB" id="G7WB58"/>
<organism evidence="2 3">
    <name type="scientific">Desulfosporosinus orientis (strain ATCC 19365 / DSM 765 / NCIMB 8382 / VKM B-1628 / Singapore I)</name>
    <name type="common">Desulfotomaculum orientis</name>
    <dbReference type="NCBI Taxonomy" id="768706"/>
    <lineage>
        <taxon>Bacteria</taxon>
        <taxon>Bacillati</taxon>
        <taxon>Bacillota</taxon>
        <taxon>Clostridia</taxon>
        <taxon>Eubacteriales</taxon>
        <taxon>Desulfitobacteriaceae</taxon>
        <taxon>Desulfosporosinus</taxon>
    </lineage>
</organism>
<protein>
    <recommendedName>
        <fullName evidence="4">DUF4825 domain-containing protein</fullName>
    </recommendedName>
</protein>
<dbReference type="KEGG" id="dor:Desor_2237"/>
<feature type="signal peptide" evidence="1">
    <location>
        <begin position="1"/>
        <end position="26"/>
    </location>
</feature>
<proteinExistence type="predicted"/>
<sequence length="184" mass="20739">MRKSLTYIIALLIILLAISAGCSKQAQKTDDNTNPVKVTNTVNLNPLVENIISEKYVNEMRCTKKDIEQIINTAASYGIENPFIPLRGISTEYIMEVREEPDALAIIYPHFSIRESIKDLMSSYETEEKHDVKLTIGTATWVTVQGQEKLFLKLNGINVSISSAKPFKKEDFEKVAESLVEIKD</sequence>